<dbReference type="EMBL" id="JH597770">
    <property type="protein sequence ID" value="EHP68231.1"/>
    <property type="molecule type" value="Genomic_DNA"/>
</dbReference>
<organism evidence="2 3">
    <name type="scientific">Metallosphaera yellowstonensis MK1</name>
    <dbReference type="NCBI Taxonomy" id="671065"/>
    <lineage>
        <taxon>Archaea</taxon>
        <taxon>Thermoproteota</taxon>
        <taxon>Thermoprotei</taxon>
        <taxon>Sulfolobales</taxon>
        <taxon>Sulfolobaceae</taxon>
        <taxon>Metallosphaera</taxon>
    </lineage>
</organism>
<dbReference type="AlphaFoldDB" id="H2C7V5"/>
<dbReference type="RefSeq" id="WP_009074436.1">
    <property type="nucleotide sequence ID" value="NZ_JH597770.1"/>
</dbReference>
<keyword evidence="3" id="KW-1185">Reference proteome</keyword>
<accession>H2C7V5</accession>
<evidence type="ECO:0000256" key="1">
    <source>
        <dbReference type="SAM" id="Phobius"/>
    </source>
</evidence>
<gene>
    <name evidence="2" type="ORF">MetMK1DRAFT_00026540</name>
</gene>
<dbReference type="HOGENOM" id="CLU_1335078_0_0_2"/>
<keyword evidence="1" id="KW-0472">Membrane</keyword>
<dbReference type="Proteomes" id="UP000003980">
    <property type="component" value="Unassembled WGS sequence"/>
</dbReference>
<protein>
    <submittedName>
        <fullName evidence="2">Uncharacterized protein</fullName>
    </submittedName>
</protein>
<dbReference type="eggNOG" id="arCOG08352">
    <property type="taxonomic scope" value="Archaea"/>
</dbReference>
<sequence length="205" mass="23250">MEYVLKGNVIYDELGKIAEVRREEQFRTDKIEIVGNAFKISLEREGMRFRILKDGSQVGTERRGLTIRYQATTYRVSRGQLTKFVRGSSNELRVDGDPWFFVIRREGEELKALGNANPDVMMIYLALLIPYLKPVRVVSKSVPREYSISSSILSALALASLTIPAFTRSQEASLIAYVIFLISAILSVVVRTVGRRRTRESLASR</sequence>
<reference evidence="2 3" key="1">
    <citation type="submission" date="2012-01" db="EMBL/GenBank/DDBJ databases">
        <title>Improved High-Quality Draft sequence of Metallosphaera yellowstonensis MK1.</title>
        <authorList>
            <consortium name="US DOE Joint Genome Institute"/>
            <person name="Lucas S."/>
            <person name="Han J."/>
            <person name="Cheng J.-F."/>
            <person name="Goodwin L."/>
            <person name="Pitluck S."/>
            <person name="Peters L."/>
            <person name="Teshima H."/>
            <person name="Detter J.C."/>
            <person name="Han C."/>
            <person name="Tapia R."/>
            <person name="Land M."/>
            <person name="Hauser L."/>
            <person name="Kyrpides N."/>
            <person name="Kozubal M."/>
            <person name="Macur R.E."/>
            <person name="Jay Z."/>
            <person name="Inskeep W."/>
            <person name="Woyke T."/>
        </authorList>
    </citation>
    <scope>NUCLEOTIDE SEQUENCE [LARGE SCALE GENOMIC DNA]</scope>
    <source>
        <strain evidence="2 3">MK1</strain>
    </source>
</reference>
<keyword evidence="1" id="KW-1133">Transmembrane helix</keyword>
<proteinExistence type="predicted"/>
<feature type="transmembrane region" description="Helical" evidence="1">
    <location>
        <begin position="172"/>
        <end position="190"/>
    </location>
</feature>
<name>H2C7V5_9CREN</name>
<keyword evidence="1" id="KW-0812">Transmembrane</keyword>
<evidence type="ECO:0000313" key="3">
    <source>
        <dbReference type="Proteomes" id="UP000003980"/>
    </source>
</evidence>
<evidence type="ECO:0000313" key="2">
    <source>
        <dbReference type="EMBL" id="EHP68231.1"/>
    </source>
</evidence>
<feature type="transmembrane region" description="Helical" evidence="1">
    <location>
        <begin position="146"/>
        <end position="166"/>
    </location>
</feature>